<dbReference type="InterPro" id="IPR025300">
    <property type="entry name" value="BetaGal_jelly_roll_dom"/>
</dbReference>
<sequence length="46" mass="5153">MGYDDSRWAVASVLTADDYGFHTGDVWYRGHFQGAVPDQGMSPTTW</sequence>
<dbReference type="Proteomes" id="UP001597045">
    <property type="component" value="Unassembled WGS sequence"/>
</dbReference>
<evidence type="ECO:0000313" key="5">
    <source>
        <dbReference type="Proteomes" id="UP001597045"/>
    </source>
</evidence>
<comment type="caution">
    <text evidence="4">The sequence shown here is derived from an EMBL/GenBank/DDBJ whole genome shotgun (WGS) entry which is preliminary data.</text>
</comment>
<organism evidence="4 5">
    <name type="scientific">Kibdelosporangium lantanae</name>
    <dbReference type="NCBI Taxonomy" id="1497396"/>
    <lineage>
        <taxon>Bacteria</taxon>
        <taxon>Bacillati</taxon>
        <taxon>Actinomycetota</taxon>
        <taxon>Actinomycetes</taxon>
        <taxon>Pseudonocardiales</taxon>
        <taxon>Pseudonocardiaceae</taxon>
        <taxon>Kibdelosporangium</taxon>
    </lineage>
</organism>
<keyword evidence="2" id="KW-0326">Glycosidase</keyword>
<name>A0ABW3M6Y7_9PSEU</name>
<dbReference type="InterPro" id="IPR008979">
    <property type="entry name" value="Galactose-bd-like_sf"/>
</dbReference>
<dbReference type="Gene3D" id="2.60.120.260">
    <property type="entry name" value="Galactose-binding domain-like"/>
    <property type="match status" value="1"/>
</dbReference>
<dbReference type="EMBL" id="JBHTIS010000280">
    <property type="protein sequence ID" value="MFD1045374.1"/>
    <property type="molecule type" value="Genomic_DNA"/>
</dbReference>
<proteinExistence type="predicted"/>
<dbReference type="Pfam" id="PF13364">
    <property type="entry name" value="BetaGal_ABD2"/>
    <property type="match status" value="1"/>
</dbReference>
<keyword evidence="5" id="KW-1185">Reference proteome</keyword>
<feature type="domain" description="Beta-galactosidase jelly roll" evidence="3">
    <location>
        <begin position="6"/>
        <end position="38"/>
    </location>
</feature>
<dbReference type="SUPFAM" id="SSF49785">
    <property type="entry name" value="Galactose-binding domain-like"/>
    <property type="match status" value="1"/>
</dbReference>
<evidence type="ECO:0000256" key="2">
    <source>
        <dbReference type="ARBA" id="ARBA00023295"/>
    </source>
</evidence>
<evidence type="ECO:0000256" key="1">
    <source>
        <dbReference type="ARBA" id="ARBA00022801"/>
    </source>
</evidence>
<keyword evidence="1" id="KW-0378">Hydrolase</keyword>
<evidence type="ECO:0000313" key="4">
    <source>
        <dbReference type="EMBL" id="MFD1045374.1"/>
    </source>
</evidence>
<accession>A0ABW3M6Y7</accession>
<reference evidence="5" key="1">
    <citation type="journal article" date="2019" name="Int. J. Syst. Evol. Microbiol.">
        <title>The Global Catalogue of Microorganisms (GCM) 10K type strain sequencing project: providing services to taxonomists for standard genome sequencing and annotation.</title>
        <authorList>
            <consortium name="The Broad Institute Genomics Platform"/>
            <consortium name="The Broad Institute Genome Sequencing Center for Infectious Disease"/>
            <person name="Wu L."/>
            <person name="Ma J."/>
        </authorList>
    </citation>
    <scope>NUCLEOTIDE SEQUENCE [LARGE SCALE GENOMIC DNA]</scope>
    <source>
        <strain evidence="5">JCM 31486</strain>
    </source>
</reference>
<protein>
    <submittedName>
        <fullName evidence="4">Beta galactosidase jelly roll domain-containing protein</fullName>
    </submittedName>
</protein>
<gene>
    <name evidence="4" type="ORF">ACFQ1S_07120</name>
</gene>
<evidence type="ECO:0000259" key="3">
    <source>
        <dbReference type="Pfam" id="PF13364"/>
    </source>
</evidence>